<feature type="region of interest" description="Disordered" evidence="1">
    <location>
        <begin position="275"/>
        <end position="312"/>
    </location>
</feature>
<dbReference type="PROSITE" id="PS50882">
    <property type="entry name" value="YTH"/>
    <property type="match status" value="1"/>
</dbReference>
<feature type="compositionally biased region" description="Low complexity" evidence="1">
    <location>
        <begin position="276"/>
        <end position="290"/>
    </location>
</feature>
<evidence type="ECO:0000313" key="3">
    <source>
        <dbReference type="EMBL" id="EKC98655.1"/>
    </source>
</evidence>
<dbReference type="InterPro" id="IPR045168">
    <property type="entry name" value="YTH_prot"/>
</dbReference>
<reference evidence="3 4" key="1">
    <citation type="journal article" date="2012" name="Eukaryot. Cell">
        <title>Genome sequence of the Trichosporon asahii environmental strain CBS 8904.</title>
        <authorList>
            <person name="Yang R.Y."/>
            <person name="Li H.T."/>
            <person name="Zhu H."/>
            <person name="Zhou G.P."/>
            <person name="Wang M."/>
            <person name="Wang L."/>
        </authorList>
    </citation>
    <scope>NUCLEOTIDE SEQUENCE [LARGE SCALE GENOMIC DNA]</scope>
    <source>
        <strain evidence="3 4">CBS 8904</strain>
    </source>
</reference>
<evidence type="ECO:0000256" key="1">
    <source>
        <dbReference type="SAM" id="MobiDB-lite"/>
    </source>
</evidence>
<dbReference type="CDD" id="cd21134">
    <property type="entry name" value="YTH"/>
    <property type="match status" value="1"/>
</dbReference>
<dbReference type="OrthoDB" id="306690at2759"/>
<dbReference type="PANTHER" id="PTHR12357:SF89">
    <property type="entry name" value="YTH DOMAIN-CONTAINING FAMILY PROTEIN"/>
    <property type="match status" value="1"/>
</dbReference>
<dbReference type="GO" id="GO:1990247">
    <property type="term" value="F:N6-methyladenosine-containing RNA reader activity"/>
    <property type="evidence" value="ECO:0007669"/>
    <property type="project" value="TreeGrafter"/>
</dbReference>
<dbReference type="GO" id="GO:0061157">
    <property type="term" value="P:mRNA destabilization"/>
    <property type="evidence" value="ECO:0007669"/>
    <property type="project" value="TreeGrafter"/>
</dbReference>
<feature type="domain" description="YTH" evidence="2">
    <location>
        <begin position="114"/>
        <end position="249"/>
    </location>
</feature>
<dbReference type="InParanoid" id="K1VD20"/>
<accession>K1VD20</accession>
<dbReference type="InterPro" id="IPR007275">
    <property type="entry name" value="YTH_domain"/>
</dbReference>
<keyword evidence="4" id="KW-1185">Reference proteome</keyword>
<name>K1VD20_TRIAC</name>
<dbReference type="eggNOG" id="KOG1901">
    <property type="taxonomic scope" value="Eukaryota"/>
</dbReference>
<dbReference type="STRING" id="1220162.K1VD20"/>
<comment type="caution">
    <text evidence="3">The sequence shown here is derived from an EMBL/GenBank/DDBJ whole genome shotgun (WGS) entry which is preliminary data.</text>
</comment>
<evidence type="ECO:0000313" key="4">
    <source>
        <dbReference type="Proteomes" id="UP000006757"/>
    </source>
</evidence>
<dbReference type="GO" id="GO:0003729">
    <property type="term" value="F:mRNA binding"/>
    <property type="evidence" value="ECO:0007669"/>
    <property type="project" value="TreeGrafter"/>
</dbReference>
<dbReference type="PANTHER" id="PTHR12357">
    <property type="entry name" value="YTH YT521-B HOMOLOGY DOMAIN-CONTAINING"/>
    <property type="match status" value="1"/>
</dbReference>
<dbReference type="Proteomes" id="UP000006757">
    <property type="component" value="Unassembled WGS sequence"/>
</dbReference>
<evidence type="ECO:0000259" key="2">
    <source>
        <dbReference type="PROSITE" id="PS50882"/>
    </source>
</evidence>
<protein>
    <recommendedName>
        <fullName evidence="2">YTH domain-containing protein</fullName>
    </recommendedName>
</protein>
<dbReference type="Pfam" id="PF04146">
    <property type="entry name" value="YTH"/>
    <property type="match status" value="1"/>
</dbReference>
<dbReference type="GO" id="GO:0005737">
    <property type="term" value="C:cytoplasm"/>
    <property type="evidence" value="ECO:0007669"/>
    <property type="project" value="TreeGrafter"/>
</dbReference>
<dbReference type="HOGENOM" id="CLU_891944_0_0_1"/>
<proteinExistence type="predicted"/>
<organism evidence="3 4">
    <name type="scientific">Trichosporon asahii var. asahii (strain CBS 8904)</name>
    <name type="common">Yeast</name>
    <dbReference type="NCBI Taxonomy" id="1220162"/>
    <lineage>
        <taxon>Eukaryota</taxon>
        <taxon>Fungi</taxon>
        <taxon>Dikarya</taxon>
        <taxon>Basidiomycota</taxon>
        <taxon>Agaricomycotina</taxon>
        <taxon>Tremellomycetes</taxon>
        <taxon>Trichosporonales</taxon>
        <taxon>Trichosporonaceae</taxon>
        <taxon>Trichosporon</taxon>
    </lineage>
</organism>
<dbReference type="EMBL" id="AMBO01000385">
    <property type="protein sequence ID" value="EKC98655.1"/>
    <property type="molecule type" value="Genomic_DNA"/>
</dbReference>
<sequence length="312" mass="34988">MPGQPSPQPTGGRQLWDDRSYAAAYGGLAAQNMQPPLSLYQQQQAYGQQLKLGVPGAGGIPQMPVLPMQYNYLPYAQYQQPAAPQLSEQDLDVIELARSKGLNPATFDCHPPYARFFVIKSYTEDDVQKSLKHEIWSSTVLGNKRLDAAYRESHERGPIYLFFSVNGSRHFCGVAEMISPVDETATSNVWAQDKWKGLFNVRWRMVRDVPTSALRHLRLTNTQDQKPITQSRDSTELPYDVGCAVLQIFLDHQHKSKTSLLQDFAYYERLSQTRDATPGAASPAHTAPHTPHQHAHVGMHPTPPPFMHGGRI</sequence>
<dbReference type="Gene3D" id="3.10.590.10">
    <property type="entry name" value="ph1033 like domains"/>
    <property type="match status" value="1"/>
</dbReference>
<dbReference type="AlphaFoldDB" id="K1VD20"/>
<gene>
    <name evidence="3" type="ORF">A1Q2_07077</name>
</gene>